<name>A0AAD6CQ43_9EURO</name>
<comment type="caution">
    <text evidence="1">The sequence shown here is derived from an EMBL/GenBank/DDBJ whole genome shotgun (WGS) entry which is preliminary data.</text>
</comment>
<keyword evidence="2" id="KW-1185">Reference proteome</keyword>
<dbReference type="EMBL" id="JAQIZZ010000007">
    <property type="protein sequence ID" value="KAJ5532597.1"/>
    <property type="molecule type" value="Genomic_DNA"/>
</dbReference>
<accession>A0AAD6CQ43</accession>
<reference evidence="1 2" key="1">
    <citation type="journal article" date="2023" name="IMA Fungus">
        <title>Comparative genomic study of the Penicillium genus elucidates a diverse pangenome and 15 lateral gene transfer events.</title>
        <authorList>
            <person name="Petersen C."/>
            <person name="Sorensen T."/>
            <person name="Nielsen M.R."/>
            <person name="Sondergaard T.E."/>
            <person name="Sorensen J.L."/>
            <person name="Fitzpatrick D.A."/>
            <person name="Frisvad J.C."/>
            <person name="Nielsen K.L."/>
        </authorList>
    </citation>
    <scope>NUCLEOTIDE SEQUENCE [LARGE SCALE GENOMIC DNA]</scope>
    <source>
        <strain evidence="1 2">IBT 35679</strain>
    </source>
</reference>
<organism evidence="1 2">
    <name type="scientific">Penicillium frequentans</name>
    <dbReference type="NCBI Taxonomy" id="3151616"/>
    <lineage>
        <taxon>Eukaryota</taxon>
        <taxon>Fungi</taxon>
        <taxon>Dikarya</taxon>
        <taxon>Ascomycota</taxon>
        <taxon>Pezizomycotina</taxon>
        <taxon>Eurotiomycetes</taxon>
        <taxon>Eurotiomycetidae</taxon>
        <taxon>Eurotiales</taxon>
        <taxon>Aspergillaceae</taxon>
        <taxon>Penicillium</taxon>
    </lineage>
</organism>
<evidence type="ECO:0000313" key="2">
    <source>
        <dbReference type="Proteomes" id="UP001220324"/>
    </source>
</evidence>
<sequence length="206" mass="23597">MASASKMIVRPTLFWCLPCLRLDVQHFKPEEGKMFEISCVIDTHLIRTRCIACAPKHGRICETTSEAMEGNAYGLVRNLHWLSPLFDEEQALETRVAAAKLQRDLCRSFLHVESMHRDAHKIAGRRLFRNQVGAEDYKKLVAERQPALAPIPDESTSPDLQTRFLADNMLRLWIGEVGYFEWRNALRIFNDGRKKLVRGGGPGEDY</sequence>
<gene>
    <name evidence="1" type="ORF">N7494_009149</name>
</gene>
<dbReference type="Proteomes" id="UP001220324">
    <property type="component" value="Unassembled WGS sequence"/>
</dbReference>
<evidence type="ECO:0000313" key="1">
    <source>
        <dbReference type="EMBL" id="KAJ5532597.1"/>
    </source>
</evidence>
<proteinExistence type="predicted"/>
<dbReference type="AlphaFoldDB" id="A0AAD6CQ43"/>
<protein>
    <submittedName>
        <fullName evidence="1">Uncharacterized protein</fullName>
    </submittedName>
</protein>